<dbReference type="PRINTS" id="PR01438">
    <property type="entry name" value="UNVRSLSTRESS"/>
</dbReference>
<organism evidence="5 6">
    <name type="scientific">Nocardiopsis alba</name>
    <dbReference type="NCBI Taxonomy" id="53437"/>
    <lineage>
        <taxon>Bacteria</taxon>
        <taxon>Bacillati</taxon>
        <taxon>Actinomycetota</taxon>
        <taxon>Actinomycetes</taxon>
        <taxon>Streptosporangiales</taxon>
        <taxon>Nocardiopsidaceae</taxon>
        <taxon>Nocardiopsis</taxon>
    </lineage>
</organism>
<evidence type="ECO:0000256" key="1">
    <source>
        <dbReference type="ARBA" id="ARBA00008791"/>
    </source>
</evidence>
<comment type="caution">
    <text evidence="5">The sequence shown here is derived from an EMBL/GenBank/DDBJ whole genome shotgun (WGS) entry which is preliminary data.</text>
</comment>
<feature type="domain" description="UspA" evidence="4">
    <location>
        <begin position="11"/>
        <end position="147"/>
    </location>
</feature>
<dbReference type="Pfam" id="PF00582">
    <property type="entry name" value="Usp"/>
    <property type="match status" value="2"/>
</dbReference>
<protein>
    <submittedName>
        <fullName evidence="5">Universal stress protein</fullName>
    </submittedName>
</protein>
<reference evidence="5 6" key="1">
    <citation type="journal article" date="2019" name="Nat. Commun.">
        <title>The antimicrobial potential of Streptomyces from insect microbiomes.</title>
        <authorList>
            <person name="Chevrette M.G."/>
            <person name="Carlson C.M."/>
            <person name="Ortega H.E."/>
            <person name="Thomas C."/>
            <person name="Ananiev G.E."/>
            <person name="Barns K.J."/>
            <person name="Book A.J."/>
            <person name="Cagnazzo J."/>
            <person name="Carlos C."/>
            <person name="Flanigan W."/>
            <person name="Grubbs K.J."/>
            <person name="Horn H.A."/>
            <person name="Hoffmann F.M."/>
            <person name="Klassen J.L."/>
            <person name="Knack J.J."/>
            <person name="Lewin G.R."/>
            <person name="McDonald B.R."/>
            <person name="Muller L."/>
            <person name="Melo W.G.P."/>
            <person name="Pinto-Tomas A.A."/>
            <person name="Schmitz A."/>
            <person name="Wendt-Pienkowski E."/>
            <person name="Wildman S."/>
            <person name="Zhao M."/>
            <person name="Zhang F."/>
            <person name="Bugni T.S."/>
            <person name="Andes D.R."/>
            <person name="Pupo M.T."/>
            <person name="Currie C.R."/>
        </authorList>
    </citation>
    <scope>NUCLEOTIDE SEQUENCE [LARGE SCALE GENOMIC DNA]</scope>
    <source>
        <strain evidence="5 6">SID5840</strain>
    </source>
</reference>
<evidence type="ECO:0000256" key="2">
    <source>
        <dbReference type="ARBA" id="ARBA00022741"/>
    </source>
</evidence>
<dbReference type="InterPro" id="IPR006016">
    <property type="entry name" value="UspA"/>
</dbReference>
<dbReference type="PANTHER" id="PTHR46268:SF27">
    <property type="entry name" value="UNIVERSAL STRESS PROTEIN RV2623"/>
    <property type="match status" value="1"/>
</dbReference>
<feature type="domain" description="UspA" evidence="4">
    <location>
        <begin position="156"/>
        <end position="290"/>
    </location>
</feature>
<dbReference type="SUPFAM" id="SSF52402">
    <property type="entry name" value="Adenine nucleotide alpha hydrolases-like"/>
    <property type="match status" value="2"/>
</dbReference>
<dbReference type="AlphaFoldDB" id="A0A7K2IY56"/>
<dbReference type="Gene3D" id="3.40.50.620">
    <property type="entry name" value="HUPs"/>
    <property type="match status" value="2"/>
</dbReference>
<dbReference type="EMBL" id="WWHY01000001">
    <property type="protein sequence ID" value="MYR34901.1"/>
    <property type="molecule type" value="Genomic_DNA"/>
</dbReference>
<keyword evidence="3" id="KW-0067">ATP-binding</keyword>
<name>A0A7K2IY56_9ACTN</name>
<dbReference type="InterPro" id="IPR014729">
    <property type="entry name" value="Rossmann-like_a/b/a_fold"/>
</dbReference>
<evidence type="ECO:0000256" key="3">
    <source>
        <dbReference type="ARBA" id="ARBA00022840"/>
    </source>
</evidence>
<evidence type="ECO:0000259" key="4">
    <source>
        <dbReference type="Pfam" id="PF00582"/>
    </source>
</evidence>
<keyword evidence="2" id="KW-0547">Nucleotide-binding</keyword>
<proteinExistence type="inferred from homology"/>
<dbReference type="GO" id="GO:0005524">
    <property type="term" value="F:ATP binding"/>
    <property type="evidence" value="ECO:0007669"/>
    <property type="project" value="UniProtKB-KW"/>
</dbReference>
<evidence type="ECO:0000313" key="5">
    <source>
        <dbReference type="EMBL" id="MYR34901.1"/>
    </source>
</evidence>
<comment type="similarity">
    <text evidence="1">Belongs to the universal stress protein A family.</text>
</comment>
<evidence type="ECO:0000313" key="6">
    <source>
        <dbReference type="Proteomes" id="UP000467124"/>
    </source>
</evidence>
<dbReference type="InterPro" id="IPR006015">
    <property type="entry name" value="Universal_stress_UspA"/>
</dbReference>
<gene>
    <name evidence="5" type="ORF">GTW20_22240</name>
</gene>
<sequence length="294" mass="31099">MKGARIEGVLMSEHILVGTDGSKVALTAAEWAALEAEDRGVGVTVVGVYDANAFHRRLVRPKDLAEREAERAVTTTIARMAEVAPVVDAVGEVVEGPSPARELILRSESATLVVIGSYGTGLLHGTRLGTVADQVAAHSRVPVVVVPNVPTETDARDVVVGVDGSPGAEVSVEAALEFTAASGGRVHALWAWSAPEAMVPIGSPEEEQLRRWRRADLDKALRPVLKRHPNADIVHEVVRDPPARALLTGVPRVRLIVVGARGAQGFSPLPLGGVARGVLYHSDIPVMVVHHPDV</sequence>
<accession>A0A7K2IY56</accession>
<dbReference type="Proteomes" id="UP000467124">
    <property type="component" value="Unassembled WGS sequence"/>
</dbReference>
<dbReference type="PANTHER" id="PTHR46268">
    <property type="entry name" value="STRESS RESPONSE PROTEIN NHAX"/>
    <property type="match status" value="1"/>
</dbReference>